<dbReference type="EMBL" id="FRBC01000025">
    <property type="protein sequence ID" value="SHK93143.1"/>
    <property type="molecule type" value="Genomic_DNA"/>
</dbReference>
<feature type="signal peptide" evidence="1">
    <location>
        <begin position="1"/>
        <end position="27"/>
    </location>
</feature>
<dbReference type="InterPro" id="IPR024952">
    <property type="entry name" value="LPP20-like_dom"/>
</dbReference>
<feature type="domain" description="Lipoprotein LPP20-like" evidence="2">
    <location>
        <begin position="50"/>
        <end position="126"/>
    </location>
</feature>
<dbReference type="Proteomes" id="UP000184263">
    <property type="component" value="Unassembled WGS sequence"/>
</dbReference>
<gene>
    <name evidence="3" type="ORF">SAMN05216582_12516</name>
</gene>
<proteinExistence type="predicted"/>
<dbReference type="Pfam" id="PF02169">
    <property type="entry name" value="LPP20"/>
    <property type="match status" value="1"/>
</dbReference>
<evidence type="ECO:0000256" key="1">
    <source>
        <dbReference type="SAM" id="SignalP"/>
    </source>
</evidence>
<evidence type="ECO:0000313" key="4">
    <source>
        <dbReference type="Proteomes" id="UP000184263"/>
    </source>
</evidence>
<dbReference type="AlphaFoldDB" id="A0A1M6WH81"/>
<organism evidence="3 4">
    <name type="scientific">Selenomonas ruminantium</name>
    <dbReference type="NCBI Taxonomy" id="971"/>
    <lineage>
        <taxon>Bacteria</taxon>
        <taxon>Bacillati</taxon>
        <taxon>Bacillota</taxon>
        <taxon>Negativicutes</taxon>
        <taxon>Selenomonadales</taxon>
        <taxon>Selenomonadaceae</taxon>
        <taxon>Selenomonas</taxon>
    </lineage>
</organism>
<sequence>MKKICRKLTVCLTVCMMLLAMTVSVFAAENVDWENKVIRVTGTGVPPATARTPVQGRMLARRAAIVDGYRMLAETISGVDVTGESNVGMLEVTSDVVKTKVSAVVRGARVVSEREIPGGGYEVVLEAPLFGISNSLAGAVIEPPAQPVEFPQPVPEVIPSLPADSAASNVARFSTVDNNMSSSMSPIGGYTGLIVDCRGLGLKSVMSPVIKNERGISIYGHENLNYDLVVRDGMVDYASDMSRAGRAGGHPLVLKAVSLSDNGANPVLSVADANRVLIENGSTGFLNKTSVVFLR</sequence>
<accession>A0A1M6WH81</accession>
<dbReference type="RefSeq" id="WP_256625919.1">
    <property type="nucleotide sequence ID" value="NZ_FRBC01000025.1"/>
</dbReference>
<keyword evidence="1" id="KW-0732">Signal</keyword>
<name>A0A1M6WH81_SELRU</name>
<evidence type="ECO:0000259" key="2">
    <source>
        <dbReference type="Pfam" id="PF02169"/>
    </source>
</evidence>
<evidence type="ECO:0000313" key="3">
    <source>
        <dbReference type="EMBL" id="SHK93143.1"/>
    </source>
</evidence>
<protein>
    <submittedName>
        <fullName evidence="3">LPP20 lipoprotein</fullName>
    </submittedName>
</protein>
<keyword evidence="3" id="KW-0449">Lipoprotein</keyword>
<feature type="chain" id="PRO_5012093495" evidence="1">
    <location>
        <begin position="28"/>
        <end position="295"/>
    </location>
</feature>
<reference evidence="3 4" key="1">
    <citation type="submission" date="2016-11" db="EMBL/GenBank/DDBJ databases">
        <authorList>
            <person name="Jaros S."/>
            <person name="Januszkiewicz K."/>
            <person name="Wedrychowicz H."/>
        </authorList>
    </citation>
    <scope>NUCLEOTIDE SEQUENCE [LARGE SCALE GENOMIC DNA]</scope>
    <source>
        <strain evidence="3 4">HD4</strain>
    </source>
</reference>